<dbReference type="Gene3D" id="2.40.50.100">
    <property type="match status" value="1"/>
</dbReference>
<organism evidence="2 3">
    <name type="scientific">Cetobacterium ceti</name>
    <dbReference type="NCBI Taxonomy" id="180163"/>
    <lineage>
        <taxon>Bacteria</taxon>
        <taxon>Fusobacteriati</taxon>
        <taxon>Fusobacteriota</taxon>
        <taxon>Fusobacteriia</taxon>
        <taxon>Fusobacteriales</taxon>
        <taxon>Fusobacteriaceae</taxon>
        <taxon>Cetobacterium</taxon>
    </lineage>
</organism>
<dbReference type="OrthoDB" id="88175at2"/>
<sequence length="143" mass="15929">MKKEEFNIESLIKVLDKNKLTELEYKDSKLKIVIKKPAEVIIPQEPVAKKKAVSPKKEMAKDEIKEITSSLIGRFFYMDNFGNSIVKVGDTIKVGQDIGYISTIGVKNIVKSTVAGEVVEIPMENGGVADYGRVLLKVKTRSK</sequence>
<keyword evidence="3" id="KW-1185">Reference proteome</keyword>
<gene>
    <name evidence="2" type="ORF">SAMN02745174_00719</name>
</gene>
<accession>A0A1T4L1Y9</accession>
<dbReference type="EMBL" id="FUWX01000005">
    <property type="protein sequence ID" value="SJZ48601.1"/>
    <property type="molecule type" value="Genomic_DNA"/>
</dbReference>
<proteinExistence type="predicted"/>
<feature type="domain" description="Lipoyl-binding" evidence="1">
    <location>
        <begin position="66"/>
        <end position="137"/>
    </location>
</feature>
<dbReference type="Proteomes" id="UP000191153">
    <property type="component" value="Unassembled WGS sequence"/>
</dbReference>
<evidence type="ECO:0000313" key="3">
    <source>
        <dbReference type="Proteomes" id="UP000191153"/>
    </source>
</evidence>
<dbReference type="InterPro" id="IPR000089">
    <property type="entry name" value="Biotin_lipoyl"/>
</dbReference>
<evidence type="ECO:0000313" key="2">
    <source>
        <dbReference type="EMBL" id="SJZ48601.1"/>
    </source>
</evidence>
<name>A0A1T4L1Y9_9FUSO</name>
<reference evidence="2 3" key="1">
    <citation type="submission" date="2017-02" db="EMBL/GenBank/DDBJ databases">
        <authorList>
            <person name="Peterson S.W."/>
        </authorList>
    </citation>
    <scope>NUCLEOTIDE SEQUENCE [LARGE SCALE GENOMIC DNA]</scope>
    <source>
        <strain evidence="2 3">ATCC 700028</strain>
    </source>
</reference>
<dbReference type="Pfam" id="PF00364">
    <property type="entry name" value="Biotin_lipoyl"/>
    <property type="match status" value="1"/>
</dbReference>
<protein>
    <submittedName>
        <fullName evidence="2">Biotin-requiring enzyme</fullName>
    </submittedName>
</protein>
<dbReference type="SUPFAM" id="SSF51230">
    <property type="entry name" value="Single hybrid motif"/>
    <property type="match status" value="1"/>
</dbReference>
<dbReference type="InterPro" id="IPR011053">
    <property type="entry name" value="Single_hybrid_motif"/>
</dbReference>
<dbReference type="AlphaFoldDB" id="A0A1T4L1Y9"/>
<dbReference type="RefSeq" id="WP_078693250.1">
    <property type="nucleotide sequence ID" value="NZ_FUWX01000005.1"/>
</dbReference>
<evidence type="ECO:0000259" key="1">
    <source>
        <dbReference type="Pfam" id="PF00364"/>
    </source>
</evidence>
<dbReference type="STRING" id="180163.SAMN02745174_00719"/>